<dbReference type="InterPro" id="IPR001940">
    <property type="entry name" value="Peptidase_S1C"/>
</dbReference>
<dbReference type="Gene3D" id="2.40.10.10">
    <property type="entry name" value="Trypsin-like serine proteases"/>
    <property type="match status" value="2"/>
</dbReference>
<dbReference type="Proteomes" id="UP000281955">
    <property type="component" value="Unassembled WGS sequence"/>
</dbReference>
<dbReference type="InterPro" id="IPR009003">
    <property type="entry name" value="Peptidase_S1_PA"/>
</dbReference>
<dbReference type="GO" id="GO:0009403">
    <property type="term" value="P:toxin biosynthetic process"/>
    <property type="evidence" value="ECO:0007669"/>
    <property type="project" value="InterPro"/>
</dbReference>
<comment type="subcellular location">
    <subcellularLocation>
        <location evidence="1">Membrane</location>
        <topology evidence="1">Multi-pass membrane protein</topology>
    </subcellularLocation>
</comment>
<accession>A0A420XQ86</accession>
<organism evidence="6 7">
    <name type="scientific">Motilibacter peucedani</name>
    <dbReference type="NCBI Taxonomy" id="598650"/>
    <lineage>
        <taxon>Bacteria</taxon>
        <taxon>Bacillati</taxon>
        <taxon>Actinomycetota</taxon>
        <taxon>Actinomycetes</taxon>
        <taxon>Motilibacterales</taxon>
        <taxon>Motilibacteraceae</taxon>
        <taxon>Motilibacter</taxon>
    </lineage>
</organism>
<keyword evidence="2 5" id="KW-0812">Transmembrane</keyword>
<evidence type="ECO:0000313" key="7">
    <source>
        <dbReference type="Proteomes" id="UP000281955"/>
    </source>
</evidence>
<dbReference type="InterPro" id="IPR003825">
    <property type="entry name" value="Colicin-V_CvpA"/>
</dbReference>
<evidence type="ECO:0000313" key="6">
    <source>
        <dbReference type="EMBL" id="RKS75382.1"/>
    </source>
</evidence>
<dbReference type="GO" id="GO:0006508">
    <property type="term" value="P:proteolysis"/>
    <property type="evidence" value="ECO:0007669"/>
    <property type="project" value="InterPro"/>
</dbReference>
<dbReference type="GO" id="GO:0016020">
    <property type="term" value="C:membrane"/>
    <property type="evidence" value="ECO:0007669"/>
    <property type="project" value="UniProtKB-SubCell"/>
</dbReference>
<keyword evidence="7" id="KW-1185">Reference proteome</keyword>
<dbReference type="OrthoDB" id="9766361at2"/>
<feature type="transmembrane region" description="Helical" evidence="5">
    <location>
        <begin position="30"/>
        <end position="48"/>
    </location>
</feature>
<feature type="transmembrane region" description="Helical" evidence="5">
    <location>
        <begin position="60"/>
        <end position="79"/>
    </location>
</feature>
<feature type="transmembrane region" description="Helical" evidence="5">
    <location>
        <begin position="99"/>
        <end position="119"/>
    </location>
</feature>
<dbReference type="PANTHER" id="PTHR43019">
    <property type="entry name" value="SERINE ENDOPROTEASE DEGS"/>
    <property type="match status" value="1"/>
</dbReference>
<dbReference type="PRINTS" id="PR00834">
    <property type="entry name" value="PROTEASES2C"/>
</dbReference>
<evidence type="ECO:0000256" key="2">
    <source>
        <dbReference type="ARBA" id="ARBA00022692"/>
    </source>
</evidence>
<dbReference type="RefSeq" id="WP_121193499.1">
    <property type="nucleotide sequence ID" value="NZ_RBWV01000011.1"/>
</dbReference>
<comment type="caution">
    <text evidence="6">The sequence shown here is derived from an EMBL/GenBank/DDBJ whole genome shotgun (WGS) entry which is preliminary data.</text>
</comment>
<dbReference type="InParanoid" id="A0A420XQ86"/>
<dbReference type="AlphaFoldDB" id="A0A420XQ86"/>
<reference evidence="6 7" key="1">
    <citation type="submission" date="2018-10" db="EMBL/GenBank/DDBJ databases">
        <title>Genomic Encyclopedia of Archaeal and Bacterial Type Strains, Phase II (KMG-II): from individual species to whole genera.</title>
        <authorList>
            <person name="Goeker M."/>
        </authorList>
    </citation>
    <scope>NUCLEOTIDE SEQUENCE [LARGE SCALE GENOMIC DNA]</scope>
    <source>
        <strain evidence="6 7">RP-AC37</strain>
    </source>
</reference>
<dbReference type="Pfam" id="PF13365">
    <property type="entry name" value="Trypsin_2"/>
    <property type="match status" value="1"/>
</dbReference>
<dbReference type="Pfam" id="PF02674">
    <property type="entry name" value="Colicin_V"/>
    <property type="match status" value="1"/>
</dbReference>
<evidence type="ECO:0000256" key="5">
    <source>
        <dbReference type="SAM" id="Phobius"/>
    </source>
</evidence>
<dbReference type="SUPFAM" id="SSF50494">
    <property type="entry name" value="Trypsin-like serine proteases"/>
    <property type="match status" value="1"/>
</dbReference>
<evidence type="ECO:0000256" key="1">
    <source>
        <dbReference type="ARBA" id="ARBA00004141"/>
    </source>
</evidence>
<dbReference type="PANTHER" id="PTHR43019:SF23">
    <property type="entry name" value="PROTEASE DO-LIKE 5, CHLOROPLASTIC"/>
    <property type="match status" value="1"/>
</dbReference>
<protein>
    <submittedName>
        <fullName evidence="6">Colicin V production protein</fullName>
    </submittedName>
</protein>
<dbReference type="EMBL" id="RBWV01000011">
    <property type="protein sequence ID" value="RKS75382.1"/>
    <property type="molecule type" value="Genomic_DNA"/>
</dbReference>
<keyword evidence="3 5" id="KW-1133">Transmembrane helix</keyword>
<gene>
    <name evidence="6" type="ORF">CLV35_1845</name>
</gene>
<proteinExistence type="predicted"/>
<evidence type="ECO:0000256" key="4">
    <source>
        <dbReference type="ARBA" id="ARBA00023136"/>
    </source>
</evidence>
<dbReference type="GO" id="GO:0004252">
    <property type="term" value="F:serine-type endopeptidase activity"/>
    <property type="evidence" value="ECO:0007669"/>
    <property type="project" value="InterPro"/>
</dbReference>
<evidence type="ECO:0000256" key="3">
    <source>
        <dbReference type="ARBA" id="ARBA00022989"/>
    </source>
</evidence>
<keyword evidence="4 5" id="KW-0472">Membrane</keyword>
<dbReference type="InterPro" id="IPR047680">
    <property type="entry name" value="MarP-like"/>
</dbReference>
<dbReference type="NCBIfam" id="NF033740">
    <property type="entry name" value="MarP_fam_protase"/>
    <property type="match status" value="1"/>
</dbReference>
<sequence length="393" mass="40776">MILDVVLVVAALSFALSGWRQGLIVGALGFAGFLGGGIAAMVLTPRVVQDWSTGAWQTVIAAGIVLVCALIGQVLLTAVGSRLRRVLVWGPLRIVDSTLGAVISVLGMLVISWFLATAARSSSVPEISRAVGQSHVLRTVDDAMPTSARGLFASFRGLLDEGQFPQVFGGLSPERILPVSPPDDSPLYTTPVRRAGRSIVQVVGSAPSCDRRIEGSGFVYASHHVLTNAHVVAGVKAPTVSVAGTGPDLPATVVAFDPKRDVAVLWVPGLTAAPLPLVTGASRGDTAVVAGFPRGGPYRLAAARVREQLRAHGPDIYGSARTTRDVLSLYSRVLPGNSGGPLLTPKGGVYGVVFAKSVDDPRTGYALSVGEVSPVADRARSLVRPVPTGPCVH</sequence>
<name>A0A420XQ86_9ACTN</name>
<dbReference type="InterPro" id="IPR043504">
    <property type="entry name" value="Peptidase_S1_PA_chymotrypsin"/>
</dbReference>